<organism evidence="6">
    <name type="scientific">hydrothermal vent metagenome</name>
    <dbReference type="NCBI Taxonomy" id="652676"/>
    <lineage>
        <taxon>unclassified sequences</taxon>
        <taxon>metagenomes</taxon>
        <taxon>ecological metagenomes</taxon>
    </lineage>
</organism>
<dbReference type="InterPro" id="IPR027417">
    <property type="entry name" value="P-loop_NTPase"/>
</dbReference>
<dbReference type="Pfam" id="PF10609">
    <property type="entry name" value="ParA"/>
    <property type="match status" value="1"/>
</dbReference>
<dbReference type="InterPro" id="IPR019591">
    <property type="entry name" value="Mrp/NBP35_ATP-bd"/>
</dbReference>
<evidence type="ECO:0000256" key="5">
    <source>
        <dbReference type="ARBA" id="ARBA00023014"/>
    </source>
</evidence>
<keyword evidence="1" id="KW-0479">Metal-binding</keyword>
<dbReference type="Gene3D" id="3.40.50.300">
    <property type="entry name" value="P-loop containing nucleotide triphosphate hydrolases"/>
    <property type="match status" value="1"/>
</dbReference>
<dbReference type="FunFam" id="3.40.50.300:FF:001278">
    <property type="entry name" value="Iron-sulfur cluster carrier protein"/>
    <property type="match status" value="1"/>
</dbReference>
<keyword evidence="3" id="KW-0067">ATP-binding</keyword>
<dbReference type="AlphaFoldDB" id="A0A3B0RNG4"/>
<dbReference type="GO" id="GO:0005524">
    <property type="term" value="F:ATP binding"/>
    <property type="evidence" value="ECO:0007669"/>
    <property type="project" value="UniProtKB-KW"/>
</dbReference>
<dbReference type="EMBL" id="UOEF01000152">
    <property type="protein sequence ID" value="VAV92981.1"/>
    <property type="molecule type" value="Genomic_DNA"/>
</dbReference>
<dbReference type="SUPFAM" id="SSF52540">
    <property type="entry name" value="P-loop containing nucleoside triphosphate hydrolases"/>
    <property type="match status" value="1"/>
</dbReference>
<accession>A0A3B0RNG4</accession>
<dbReference type="PANTHER" id="PTHR42961:SF2">
    <property type="entry name" value="IRON-SULFUR PROTEIN NUBPL"/>
    <property type="match status" value="1"/>
</dbReference>
<evidence type="ECO:0000256" key="1">
    <source>
        <dbReference type="ARBA" id="ARBA00022723"/>
    </source>
</evidence>
<dbReference type="CDD" id="cd02037">
    <property type="entry name" value="Mrp_NBP35"/>
    <property type="match status" value="1"/>
</dbReference>
<dbReference type="InterPro" id="IPR044304">
    <property type="entry name" value="NUBPL-like"/>
</dbReference>
<evidence type="ECO:0000313" key="6">
    <source>
        <dbReference type="EMBL" id="VAV92981.1"/>
    </source>
</evidence>
<name>A0A3B0RNG4_9ZZZZ</name>
<dbReference type="GO" id="GO:0140663">
    <property type="term" value="F:ATP-dependent FeS chaperone activity"/>
    <property type="evidence" value="ECO:0007669"/>
    <property type="project" value="InterPro"/>
</dbReference>
<evidence type="ECO:0000256" key="3">
    <source>
        <dbReference type="ARBA" id="ARBA00022840"/>
    </source>
</evidence>
<evidence type="ECO:0000256" key="4">
    <source>
        <dbReference type="ARBA" id="ARBA00023004"/>
    </source>
</evidence>
<dbReference type="PANTHER" id="PTHR42961">
    <property type="entry name" value="IRON-SULFUR PROTEIN NUBPL"/>
    <property type="match status" value="1"/>
</dbReference>
<reference evidence="6" key="1">
    <citation type="submission" date="2018-06" db="EMBL/GenBank/DDBJ databases">
        <authorList>
            <person name="Zhirakovskaya E."/>
        </authorList>
    </citation>
    <scope>NUCLEOTIDE SEQUENCE</scope>
</reference>
<keyword evidence="5" id="KW-0411">Iron-sulfur</keyword>
<evidence type="ECO:0000256" key="2">
    <source>
        <dbReference type="ARBA" id="ARBA00022741"/>
    </source>
</evidence>
<dbReference type="GO" id="GO:0016226">
    <property type="term" value="P:iron-sulfur cluster assembly"/>
    <property type="evidence" value="ECO:0007669"/>
    <property type="project" value="InterPro"/>
</dbReference>
<sequence>PPAPVAGVKHILAVASGKGGVGKSTTSINLASAFSQLGWNVGIMDCDIYGPSVQRMLGDGEKPDFTKDDRIKPVDRWGMKAISMGHLIPEDRATIWRGPMVIGAVQQLLNGVAWNIDGDLDLLVVDLPPGTGDAQLTLVQTVPLDGVVIVSTPQDIALIDARKAYDMFLQANVRVLGMIENMSSFTCPQCGENTEIFGHGGAKETALEKEIPFLGEIPLHLDIRTHADAGTPIVLAQPDGNHARIYLDIAKSLANEMTTASK</sequence>
<proteinExistence type="inferred from homology"/>
<keyword evidence="2" id="KW-0547">Nucleotide-binding</keyword>
<dbReference type="GO" id="GO:0046872">
    <property type="term" value="F:metal ion binding"/>
    <property type="evidence" value="ECO:0007669"/>
    <property type="project" value="UniProtKB-KW"/>
</dbReference>
<dbReference type="GO" id="GO:0051539">
    <property type="term" value="F:4 iron, 4 sulfur cluster binding"/>
    <property type="evidence" value="ECO:0007669"/>
    <property type="project" value="TreeGrafter"/>
</dbReference>
<dbReference type="HAMAP" id="MF_02040">
    <property type="entry name" value="Mrp_NBP35"/>
    <property type="match status" value="1"/>
</dbReference>
<dbReference type="InterPro" id="IPR033756">
    <property type="entry name" value="YlxH/NBP35"/>
</dbReference>
<keyword evidence="4" id="KW-0408">Iron</keyword>
<gene>
    <name evidence="6" type="ORF">MNBD_ALPHA04-10</name>
</gene>
<feature type="non-terminal residue" evidence="6">
    <location>
        <position position="1"/>
    </location>
</feature>
<protein>
    <submittedName>
        <fullName evidence="6">[4Fe-4S] cluster assembly scaffold protein Mrp (=ApbC)</fullName>
    </submittedName>
</protein>